<feature type="binding site" evidence="2">
    <location>
        <position position="162"/>
    </location>
    <ligand>
        <name>FAD</name>
        <dbReference type="ChEBI" id="CHEBI:57692"/>
    </ligand>
</feature>
<dbReference type="GO" id="GO:0050660">
    <property type="term" value="F:flavin adenine dinucleotide binding"/>
    <property type="evidence" value="ECO:0007669"/>
    <property type="project" value="InterPro"/>
</dbReference>
<dbReference type="Pfam" id="PF00732">
    <property type="entry name" value="GMC_oxred_N"/>
    <property type="match status" value="1"/>
</dbReference>
<dbReference type="PANTHER" id="PTHR11552:SF154">
    <property type="entry name" value="FI04917P"/>
    <property type="match status" value="1"/>
</dbReference>
<dbReference type="GO" id="GO:0016614">
    <property type="term" value="F:oxidoreductase activity, acting on CH-OH group of donors"/>
    <property type="evidence" value="ECO:0007669"/>
    <property type="project" value="InterPro"/>
</dbReference>
<keyword evidence="5" id="KW-1185">Reference proteome</keyword>
<organism evidence="4 5">
    <name type="scientific">Psylliodes chrysocephalus</name>
    <dbReference type="NCBI Taxonomy" id="3402493"/>
    <lineage>
        <taxon>Eukaryota</taxon>
        <taxon>Metazoa</taxon>
        <taxon>Ecdysozoa</taxon>
        <taxon>Arthropoda</taxon>
        <taxon>Hexapoda</taxon>
        <taxon>Insecta</taxon>
        <taxon>Pterygota</taxon>
        <taxon>Neoptera</taxon>
        <taxon>Endopterygota</taxon>
        <taxon>Coleoptera</taxon>
        <taxon>Polyphaga</taxon>
        <taxon>Cucujiformia</taxon>
        <taxon>Chrysomeloidea</taxon>
        <taxon>Chrysomelidae</taxon>
        <taxon>Galerucinae</taxon>
        <taxon>Alticini</taxon>
        <taxon>Psylliodes</taxon>
    </lineage>
</organism>
<dbReference type="Proteomes" id="UP001153636">
    <property type="component" value="Chromosome 22"/>
</dbReference>
<feature type="binding site" evidence="2">
    <location>
        <position position="300"/>
    </location>
    <ligand>
        <name>FAD</name>
        <dbReference type="ChEBI" id="CHEBI:57692"/>
    </ligand>
</feature>
<dbReference type="SUPFAM" id="SSF51905">
    <property type="entry name" value="FAD/NAD(P)-binding domain"/>
    <property type="match status" value="1"/>
</dbReference>
<gene>
    <name evidence="4" type="ORF">PSYICH_LOCUS8295</name>
</gene>
<dbReference type="InterPro" id="IPR000172">
    <property type="entry name" value="GMC_OxRdtase_N"/>
</dbReference>
<proteinExistence type="inferred from homology"/>
<dbReference type="Gene3D" id="3.50.50.60">
    <property type="entry name" value="FAD/NAD(P)-binding domain"/>
    <property type="match status" value="1"/>
</dbReference>
<evidence type="ECO:0000313" key="5">
    <source>
        <dbReference type="Proteomes" id="UP001153636"/>
    </source>
</evidence>
<dbReference type="Pfam" id="PF05199">
    <property type="entry name" value="GMC_oxred_C"/>
    <property type="match status" value="1"/>
</dbReference>
<comment type="cofactor">
    <cofactor evidence="2">
        <name>FAD</name>
        <dbReference type="ChEBI" id="CHEBI:57692"/>
    </cofactor>
</comment>
<name>A0A9P0G9U9_9CUCU</name>
<sequence>MVQTWVPPDLSQACAVHTNITTCQPSTFLFLQLVANLMGYSEDADSGKFGFDYGFSSPIGFQSGFSDFSDFGHQGGNVEEYDFIVVGAGSAGCVVANRLTEIHDWNVLLLEAGDEEPIVADVPAFAPMLQASSIDWMYATQPSPKSCLARDEGRCTWARGKVMGGSSTINYLIYIRGHPEDYDEWERMGNRGWSYRDVLPYFIKSEDNRDHKGIDPYYHGKGGYQTVERFPYQDQNTIGLLNAFKELGLPELDQNSEELIGTMLLQHTTRDGERLSTNGAFIRPIRRKRKNLIIQTNAHVTRVLIDPKTKTAYGVEYNRKGKLIQAVAKKEVILSAGSINTPAILMVSGVGPADHLQQFGIKVLKDSAVGFNLQDHTTIDGVVFGLTNHTSTLVSDEQMKADVYKWQETRNGPLASTGALQTNAFVQTKYEHSHNRPDIQISIDSVNTDNFFTDPILSYNTAVLPLSYYSGMMARPILLNPESRGRVLLNDTDPVYGAPLIFANTFFEEIDLLRMVEGVKQSLNLEGTTFFQHVGARLVTTPLPACKHIQFATDEYWACIAMSYTTTIFHPVGTCKMGPKEDSTAVVDPELRVYGIKKLRVIDASIIPKIMRGNTNAPVIMIGEKGSDYIKKHWLKYQKQVDSTLKNNQQSSNVNGYFSSQSNIPSSNKLNNDFNFDKFFDAHFSV</sequence>
<dbReference type="InterPro" id="IPR012132">
    <property type="entry name" value="GMC_OxRdtase"/>
</dbReference>
<keyword evidence="2" id="KW-0274">FAD</keyword>
<protein>
    <recommendedName>
        <fullName evidence="3">Glucose-methanol-choline oxidoreductase N-terminal domain-containing protein</fullName>
    </recommendedName>
</protein>
<dbReference type="AlphaFoldDB" id="A0A9P0G9U9"/>
<evidence type="ECO:0000313" key="4">
    <source>
        <dbReference type="EMBL" id="CAH1107614.1"/>
    </source>
</evidence>
<dbReference type="PIRSF" id="PIRSF000137">
    <property type="entry name" value="Alcohol_oxidase"/>
    <property type="match status" value="1"/>
</dbReference>
<reference evidence="4" key="1">
    <citation type="submission" date="2022-01" db="EMBL/GenBank/DDBJ databases">
        <authorList>
            <person name="King R."/>
        </authorList>
    </citation>
    <scope>NUCLEOTIDE SEQUENCE</scope>
</reference>
<dbReference type="InterPro" id="IPR007867">
    <property type="entry name" value="GMC_OxRtase_C"/>
</dbReference>
<feature type="domain" description="Glucose-methanol-choline oxidoreductase N-terminal" evidence="3">
    <location>
        <begin position="337"/>
        <end position="351"/>
    </location>
</feature>
<evidence type="ECO:0000259" key="3">
    <source>
        <dbReference type="PROSITE" id="PS00624"/>
    </source>
</evidence>
<dbReference type="SUPFAM" id="SSF54373">
    <property type="entry name" value="FAD-linked reductases, C-terminal domain"/>
    <property type="match status" value="1"/>
</dbReference>
<dbReference type="OrthoDB" id="269227at2759"/>
<keyword evidence="2" id="KW-0285">Flavoprotein</keyword>
<evidence type="ECO:0000256" key="1">
    <source>
        <dbReference type="ARBA" id="ARBA00010790"/>
    </source>
</evidence>
<accession>A0A9P0G9U9</accession>
<comment type="similarity">
    <text evidence="1">Belongs to the GMC oxidoreductase family.</text>
</comment>
<dbReference type="Gene3D" id="3.30.560.10">
    <property type="entry name" value="Glucose Oxidase, domain 3"/>
    <property type="match status" value="1"/>
</dbReference>
<dbReference type="PROSITE" id="PS00624">
    <property type="entry name" value="GMC_OXRED_2"/>
    <property type="match status" value="1"/>
</dbReference>
<evidence type="ECO:0000256" key="2">
    <source>
        <dbReference type="PIRSR" id="PIRSR000137-2"/>
    </source>
</evidence>
<dbReference type="PANTHER" id="PTHR11552">
    <property type="entry name" value="GLUCOSE-METHANOL-CHOLINE GMC OXIDOREDUCTASE"/>
    <property type="match status" value="1"/>
</dbReference>
<dbReference type="EMBL" id="OV651834">
    <property type="protein sequence ID" value="CAH1107614.1"/>
    <property type="molecule type" value="Genomic_DNA"/>
</dbReference>
<dbReference type="InterPro" id="IPR036188">
    <property type="entry name" value="FAD/NAD-bd_sf"/>
</dbReference>